<dbReference type="PANTHER" id="PTHR18895">
    <property type="entry name" value="HEMK METHYLTRANSFERASE"/>
    <property type="match status" value="1"/>
</dbReference>
<sequence>MSQTIQTLLTESTLSSLDTRVLLAELLQKDPSFLSAHPEYQLTESERTQWEHFTQRAQMKEPIAYIINKKEFYGLPFYVDNRVLIPRPETERLVDVTLEYVERCKDKPSLSILEIATGSGAIMCSLAHVISLRYPSLIVNFTATDISNDALSVAQKNARDLDVAKKITFLHGDLFEPVRGKVFDVILANAPYLPRDEANMNAFEPYIALDGGHIGDEINTRLRTEYKTYLHAEGIFLYETYGGKIIAVNYD</sequence>
<evidence type="ECO:0000259" key="5">
    <source>
        <dbReference type="Pfam" id="PF17827"/>
    </source>
</evidence>
<dbReference type="Gene3D" id="3.40.50.150">
    <property type="entry name" value="Vaccinia Virus protein VP39"/>
    <property type="match status" value="1"/>
</dbReference>
<reference evidence="7" key="1">
    <citation type="submission" date="2017-09" db="EMBL/GenBank/DDBJ databases">
        <title>Depth-based differentiation of microbial function through sediment-hosted aquifers and enrichment of novel symbionts in the deep terrestrial subsurface.</title>
        <authorList>
            <person name="Probst A.J."/>
            <person name="Ladd B."/>
            <person name="Jarett J.K."/>
            <person name="Geller-Mcgrath D.E."/>
            <person name="Sieber C.M.K."/>
            <person name="Emerson J.B."/>
            <person name="Anantharaman K."/>
            <person name="Thomas B.C."/>
            <person name="Malmstrom R."/>
            <person name="Stieglmeier M."/>
            <person name="Klingl A."/>
            <person name="Woyke T."/>
            <person name="Ryan C.M."/>
            <person name="Banfield J.F."/>
        </authorList>
    </citation>
    <scope>NUCLEOTIDE SEQUENCE [LARGE SCALE GENOMIC DNA]</scope>
</reference>
<dbReference type="GO" id="GO:0032259">
    <property type="term" value="P:methylation"/>
    <property type="evidence" value="ECO:0007669"/>
    <property type="project" value="UniProtKB-KW"/>
</dbReference>
<evidence type="ECO:0008006" key="8">
    <source>
        <dbReference type="Google" id="ProtNLM"/>
    </source>
</evidence>
<comment type="caution">
    <text evidence="6">The sequence shown here is derived from an EMBL/GenBank/DDBJ whole genome shotgun (WGS) entry which is preliminary data.</text>
</comment>
<dbReference type="NCBIfam" id="TIGR00536">
    <property type="entry name" value="hemK_fam"/>
    <property type="match status" value="1"/>
</dbReference>
<evidence type="ECO:0000256" key="1">
    <source>
        <dbReference type="ARBA" id="ARBA00022603"/>
    </source>
</evidence>
<keyword evidence="1" id="KW-0489">Methyltransferase</keyword>
<proteinExistence type="predicted"/>
<feature type="domain" description="Release factor glutamine methyltransferase N-terminal" evidence="5">
    <location>
        <begin position="9"/>
        <end position="67"/>
    </location>
</feature>
<dbReference type="Pfam" id="PF13847">
    <property type="entry name" value="Methyltransf_31"/>
    <property type="match status" value="1"/>
</dbReference>
<dbReference type="Gene3D" id="1.10.8.10">
    <property type="entry name" value="DNA helicase RuvA subunit, C-terminal domain"/>
    <property type="match status" value="1"/>
</dbReference>
<dbReference type="Proteomes" id="UP000228920">
    <property type="component" value="Unassembled WGS sequence"/>
</dbReference>
<feature type="domain" description="Methyltransferase" evidence="4">
    <location>
        <begin position="107"/>
        <end position="239"/>
    </location>
</feature>
<dbReference type="Pfam" id="PF17827">
    <property type="entry name" value="PrmC_N"/>
    <property type="match status" value="1"/>
</dbReference>
<evidence type="ECO:0000256" key="2">
    <source>
        <dbReference type="ARBA" id="ARBA00022679"/>
    </source>
</evidence>
<evidence type="ECO:0000313" key="6">
    <source>
        <dbReference type="EMBL" id="PIZ44554.1"/>
    </source>
</evidence>
<dbReference type="SUPFAM" id="SSF53335">
    <property type="entry name" value="S-adenosyl-L-methionine-dependent methyltransferases"/>
    <property type="match status" value="1"/>
</dbReference>
<evidence type="ECO:0000313" key="7">
    <source>
        <dbReference type="Proteomes" id="UP000228920"/>
    </source>
</evidence>
<dbReference type="InterPro" id="IPR025714">
    <property type="entry name" value="Methyltranfer_dom"/>
</dbReference>
<protein>
    <recommendedName>
        <fullName evidence="8">Peptide chain release factor N(5)-glutamine methyltransferase</fullName>
    </recommendedName>
</protein>
<dbReference type="InterPro" id="IPR040758">
    <property type="entry name" value="PrmC_N"/>
</dbReference>
<keyword evidence="3" id="KW-0949">S-adenosyl-L-methionine</keyword>
<organism evidence="6 7">
    <name type="scientific">candidate division WWE3 bacterium CG_4_10_14_0_2_um_filter_41_14</name>
    <dbReference type="NCBI Taxonomy" id="1975072"/>
    <lineage>
        <taxon>Bacteria</taxon>
        <taxon>Katanobacteria</taxon>
    </lineage>
</organism>
<dbReference type="CDD" id="cd02440">
    <property type="entry name" value="AdoMet_MTases"/>
    <property type="match status" value="1"/>
</dbReference>
<name>A0A2M7TFC1_UNCKA</name>
<evidence type="ECO:0000256" key="3">
    <source>
        <dbReference type="ARBA" id="ARBA00022691"/>
    </source>
</evidence>
<gene>
    <name evidence="6" type="ORF">COY32_06220</name>
</gene>
<evidence type="ECO:0000259" key="4">
    <source>
        <dbReference type="Pfam" id="PF13847"/>
    </source>
</evidence>
<accession>A0A2M7TFC1</accession>
<keyword evidence="2" id="KW-0808">Transferase</keyword>
<dbReference type="InterPro" id="IPR050320">
    <property type="entry name" value="N5-glutamine_MTase"/>
</dbReference>
<dbReference type="AlphaFoldDB" id="A0A2M7TFC1"/>
<dbReference type="GO" id="GO:0008276">
    <property type="term" value="F:protein methyltransferase activity"/>
    <property type="evidence" value="ECO:0007669"/>
    <property type="project" value="InterPro"/>
</dbReference>
<dbReference type="InterPro" id="IPR004556">
    <property type="entry name" value="HemK-like"/>
</dbReference>
<dbReference type="InterPro" id="IPR029063">
    <property type="entry name" value="SAM-dependent_MTases_sf"/>
</dbReference>
<dbReference type="EMBL" id="PFNL01000173">
    <property type="protein sequence ID" value="PIZ44554.1"/>
    <property type="molecule type" value="Genomic_DNA"/>
</dbReference>
<dbReference type="PANTHER" id="PTHR18895:SF74">
    <property type="entry name" value="MTRF1L RELEASE FACTOR GLUTAMINE METHYLTRANSFERASE"/>
    <property type="match status" value="1"/>
</dbReference>